<dbReference type="GeneID" id="49383208"/>
<dbReference type="RefSeq" id="WP_100660859.1">
    <property type="nucleotide sequence ID" value="NZ_CP024985.1"/>
</dbReference>
<reference evidence="7 8" key="1">
    <citation type="submission" date="2017-11" db="EMBL/GenBank/DDBJ databases">
        <title>Complete genome sequence of Streptomyces lavendulae subsp. lavendulae CCM 3239 (formerly 'Streptomyces aureofaciens CCM 3239'), the producer of the angucycline-type antibiotic auricin.</title>
        <authorList>
            <person name="Busche T."/>
            <person name="Novakova R."/>
            <person name="Al'Dilaimi A."/>
            <person name="Homerova D."/>
            <person name="Feckova L."/>
            <person name="Rezuchova B."/>
            <person name="Mingyar E."/>
            <person name="Csolleiova D."/>
            <person name="Bekeova C."/>
            <person name="Winkler A."/>
            <person name="Sevcikova B."/>
            <person name="Kalinowski J."/>
            <person name="Kormanec J."/>
            <person name="Ruckert C."/>
        </authorList>
    </citation>
    <scope>NUCLEOTIDE SEQUENCE [LARGE SCALE GENOMIC DNA]</scope>
    <source>
        <strain evidence="7 8">CCM 3239</strain>
    </source>
</reference>
<dbReference type="SMART" id="SM01043">
    <property type="entry name" value="BTAD"/>
    <property type="match status" value="1"/>
</dbReference>
<evidence type="ECO:0000256" key="5">
    <source>
        <dbReference type="ARBA" id="ARBA00023163"/>
    </source>
</evidence>
<dbReference type="SUPFAM" id="SSF46894">
    <property type="entry name" value="C-terminal effector domain of the bipartite response regulators"/>
    <property type="match status" value="1"/>
</dbReference>
<dbReference type="PANTHER" id="PTHR35807:SF1">
    <property type="entry name" value="TRANSCRIPTIONAL REGULATOR REDD"/>
    <property type="match status" value="1"/>
</dbReference>
<dbReference type="CDD" id="cd15831">
    <property type="entry name" value="BTAD"/>
    <property type="match status" value="1"/>
</dbReference>
<dbReference type="PROSITE" id="PS51755">
    <property type="entry name" value="OMPR_PHOB"/>
    <property type="match status" value="1"/>
</dbReference>
<accession>A0A2K8PEH6</accession>
<dbReference type="InterPro" id="IPR016032">
    <property type="entry name" value="Sig_transdc_resp-reg_C-effctor"/>
</dbReference>
<dbReference type="InterPro" id="IPR051677">
    <property type="entry name" value="AfsR-DnrI-RedD_regulator"/>
</dbReference>
<dbReference type="InterPro" id="IPR036388">
    <property type="entry name" value="WH-like_DNA-bd_sf"/>
</dbReference>
<dbReference type="SMART" id="SM00862">
    <property type="entry name" value="Trans_reg_C"/>
    <property type="match status" value="1"/>
</dbReference>
<evidence type="ECO:0000313" key="8">
    <source>
        <dbReference type="Proteomes" id="UP000231791"/>
    </source>
</evidence>
<organism evidence="7 8">
    <name type="scientific">Streptomyces lavendulae subsp. lavendulae</name>
    <dbReference type="NCBI Taxonomy" id="58340"/>
    <lineage>
        <taxon>Bacteria</taxon>
        <taxon>Bacillati</taxon>
        <taxon>Actinomycetota</taxon>
        <taxon>Actinomycetes</taxon>
        <taxon>Kitasatosporales</taxon>
        <taxon>Streptomycetaceae</taxon>
        <taxon>Streptomyces</taxon>
    </lineage>
</organism>
<dbReference type="GO" id="GO:0003677">
    <property type="term" value="F:DNA binding"/>
    <property type="evidence" value="ECO:0007669"/>
    <property type="project" value="UniProtKB-UniRule"/>
</dbReference>
<gene>
    <name evidence="7" type="primary">embR2</name>
    <name evidence="7" type="ORF">SLAV_10735</name>
</gene>
<dbReference type="Gene3D" id="1.25.40.10">
    <property type="entry name" value="Tetratricopeptide repeat domain"/>
    <property type="match status" value="1"/>
</dbReference>
<dbReference type="GO" id="GO:0006355">
    <property type="term" value="P:regulation of DNA-templated transcription"/>
    <property type="evidence" value="ECO:0007669"/>
    <property type="project" value="InterPro"/>
</dbReference>
<protein>
    <submittedName>
        <fullName evidence="7">Transcriptional regulatory protein EmbR</fullName>
    </submittedName>
</protein>
<comment type="similarity">
    <text evidence="1">Belongs to the AfsR/DnrI/RedD regulatory family.</text>
</comment>
<name>A0A2K8PEH6_STRLA</name>
<dbReference type="SUPFAM" id="SSF52540">
    <property type="entry name" value="P-loop containing nucleoside triphosphate hydrolases"/>
    <property type="match status" value="1"/>
</dbReference>
<dbReference type="AlphaFoldDB" id="A0A2K8PEH6"/>
<evidence type="ECO:0000256" key="6">
    <source>
        <dbReference type="SAM" id="MobiDB-lite"/>
    </source>
</evidence>
<dbReference type="GO" id="GO:0000160">
    <property type="term" value="P:phosphorelay signal transduction system"/>
    <property type="evidence" value="ECO:0007669"/>
    <property type="project" value="UniProtKB-KW"/>
</dbReference>
<dbReference type="KEGG" id="slx:SLAV_10735"/>
<dbReference type="Gene3D" id="1.10.10.10">
    <property type="entry name" value="Winged helix-like DNA-binding domain superfamily/Winged helix DNA-binding domain"/>
    <property type="match status" value="1"/>
</dbReference>
<evidence type="ECO:0000256" key="1">
    <source>
        <dbReference type="ARBA" id="ARBA00005820"/>
    </source>
</evidence>
<dbReference type="SUPFAM" id="SSF48452">
    <property type="entry name" value="TPR-like"/>
    <property type="match status" value="1"/>
</dbReference>
<evidence type="ECO:0000256" key="4">
    <source>
        <dbReference type="ARBA" id="ARBA00023125"/>
    </source>
</evidence>
<keyword evidence="4" id="KW-0238">DNA-binding</keyword>
<keyword evidence="8" id="KW-1185">Reference proteome</keyword>
<dbReference type="InterPro" id="IPR005158">
    <property type="entry name" value="BTAD"/>
</dbReference>
<dbReference type="InterPro" id="IPR041664">
    <property type="entry name" value="AAA_16"/>
</dbReference>
<feature type="region of interest" description="Disordered" evidence="6">
    <location>
        <begin position="260"/>
        <end position="369"/>
    </location>
</feature>
<dbReference type="Proteomes" id="UP000231791">
    <property type="component" value="Chromosome"/>
</dbReference>
<evidence type="ECO:0000256" key="2">
    <source>
        <dbReference type="ARBA" id="ARBA00023012"/>
    </source>
</evidence>
<keyword evidence="5" id="KW-0804">Transcription</keyword>
<dbReference type="EMBL" id="CP024985">
    <property type="protein sequence ID" value="ATZ24015.1"/>
    <property type="molecule type" value="Genomic_DNA"/>
</dbReference>
<dbReference type="InterPro" id="IPR001867">
    <property type="entry name" value="OmpR/PhoB-type_DNA-bd"/>
</dbReference>
<dbReference type="Pfam" id="PF00486">
    <property type="entry name" value="Trans_reg_C"/>
    <property type="match status" value="1"/>
</dbReference>
<dbReference type="InterPro" id="IPR027417">
    <property type="entry name" value="P-loop_NTPase"/>
</dbReference>
<dbReference type="InterPro" id="IPR011990">
    <property type="entry name" value="TPR-like_helical_dom_sf"/>
</dbReference>
<evidence type="ECO:0000256" key="3">
    <source>
        <dbReference type="ARBA" id="ARBA00023015"/>
    </source>
</evidence>
<evidence type="ECO:0000313" key="7">
    <source>
        <dbReference type="EMBL" id="ATZ24015.1"/>
    </source>
</evidence>
<keyword evidence="2" id="KW-0902">Two-component regulatory system</keyword>
<dbReference type="PANTHER" id="PTHR35807">
    <property type="entry name" value="TRANSCRIPTIONAL REGULATOR REDD-RELATED"/>
    <property type="match status" value="1"/>
</dbReference>
<dbReference type="Pfam" id="PF13191">
    <property type="entry name" value="AAA_16"/>
    <property type="match status" value="1"/>
</dbReference>
<proteinExistence type="inferred from homology"/>
<dbReference type="Pfam" id="PF03704">
    <property type="entry name" value="BTAD"/>
    <property type="match status" value="1"/>
</dbReference>
<sequence length="1213" mass="125628">MVYIRVLGSCTAERDGEPIPLGGHRQRSVLALLVAARGRVVSVDRMIEELWQGAPPARAISSLQAYVSNLRRLLEPGRAPRTPARLLVSTPPGYALRLPEEAVDARRFERLLGEARERLAADPDAARGLLREALALWRGPAYADSADEPWSHPEIMRLGELRLAARELGVAAGLRGSDIAGAVSEAALLTGEEPLREEAWRLHALALWAAGRQADALATLRRARAVLTEEAGLDPGPALVALERAVLTQDDAPLREALGRPARGAASVGAEAPGTSGGGAGARAGEWPGPDPARQAAGTADLGRSGNGGPGHAGASAAWGGPTGVLAGNGVPESAGGVGGAQLRPGNGSRAAGGSGAAGAADAGGAGAAGVGGWEPVAGGDLGGWELGGGGGALFVGRGAELARLGGVARDALAGGPAVALVTGEAGLGKSALLRRFGARLSADGWLVAVGRTTEAEGAPPAWPWVEALRTVAGAVAPGPGAAAVLAPLLGEAEPAPPPPGGDVAAGRFRLHRTVWRWLAEAARQRPVAIVLDDLHWADHETLALLAGVADLPSGTALLVVGAYRPDEVEGRLGDTLAGLARRSPLRIALRGLPEAAVAEVVRALGGPRVDRDTLTALAERTGGNPFYVRESARLLGSEGSLVALSEVPEGVRDVLRRRLGRLPDAVVSVLRLAAVAGRESWVDVLVEAADADEDAVLAALEAGLLAGLLVEPAPGRIRFAHALVRDTLLAELSRLRSARMHGRIAQCLERLGPDEVSLLAHHYTRAASAATAAKAVEYCLRAAGLAEARYAHEVAAALLADAVTSADRIPAGPGDREAERAGLLGRLLRAQVRAGAVMAARTTRSTAIGRAVEAGREDLLVRAFTAWDEPTPWQTRPYGAVDEPVVELLDGLLAGSGPDPAVRCRLLGAYAAELSDARIPAVRAAAREALALAGGLGDPVLRAGALATLVKELDADREWAERAQLGEELEGLGAAHDLPAHRWYGMFVRSTALAAEGDVPGARRLVECWSGFAETYRMPGPMAVAETAAATLAHIEGRTEEAERLYRRSSERMARQGSPHAEGHLVIATATLRASQGRLAEALPWARRVYAGYGPLAGDLLAVSLAAAGEGREAREVLAAAGELRTDYLFKVFATFRAMTLVTLGERRGAGDLYEALLPYRDAPPPSSGFTVAVRPVARTLGELARLLGRDAEAAGHFARARAIAARWGSPL</sequence>
<feature type="compositionally biased region" description="Gly residues" evidence="6">
    <location>
        <begin position="351"/>
        <end position="369"/>
    </location>
</feature>
<keyword evidence="3" id="KW-0805">Transcription regulation</keyword>